<protein>
    <submittedName>
        <fullName evidence="1">Uncharacterized protein</fullName>
    </submittedName>
</protein>
<reference evidence="1" key="1">
    <citation type="submission" date="2018-05" db="EMBL/GenBank/DDBJ databases">
        <authorList>
            <person name="Ashton P.M."/>
            <person name="Dallman T."/>
            <person name="Nair S."/>
            <person name="De Pinna E."/>
            <person name="Peters T."/>
            <person name="Grant K."/>
        </authorList>
    </citation>
    <scope>NUCLEOTIDE SEQUENCE [LARGE SCALE GENOMIC DNA]</scope>
    <source>
        <strain evidence="1">127535</strain>
    </source>
</reference>
<comment type="caution">
    <text evidence="1">The sequence shown here is derived from an EMBL/GenBank/DDBJ whole genome shotgun (WGS) entry which is preliminary data.</text>
</comment>
<dbReference type="AlphaFoldDB" id="A0A5V6N625"/>
<proteinExistence type="predicted"/>
<dbReference type="Proteomes" id="UP000839895">
    <property type="component" value="Unassembled WGS sequence"/>
</dbReference>
<dbReference type="EMBL" id="AAHDIV010000001">
    <property type="protein sequence ID" value="EBU8132144.1"/>
    <property type="molecule type" value="Genomic_DNA"/>
</dbReference>
<sequence length="107" mass="11901">MSRTQSRTPKYEMTVSDIRRNEARERAAAAAEAVARALLEKGVEPQLSLRVFAERFRGGDLDSVRNDVKLGHLPVIKSEKNHLRKIDMVAYFSAGAESFLKGLAGEL</sequence>
<name>A0A5V6N625_SALET</name>
<accession>A0A5V6N625</accession>
<evidence type="ECO:0000313" key="1">
    <source>
        <dbReference type="EMBL" id="EBU8132144.1"/>
    </source>
</evidence>
<organism evidence="1">
    <name type="scientific">Salmonella enterica subsp. enterica serovar Poona</name>
    <dbReference type="NCBI Taxonomy" id="436295"/>
    <lineage>
        <taxon>Bacteria</taxon>
        <taxon>Pseudomonadati</taxon>
        <taxon>Pseudomonadota</taxon>
        <taxon>Gammaproteobacteria</taxon>
        <taxon>Enterobacterales</taxon>
        <taxon>Enterobacteriaceae</taxon>
        <taxon>Salmonella</taxon>
    </lineage>
</organism>
<gene>
    <name evidence="1" type="ORF">DLM27_00030</name>
</gene>